<protein>
    <submittedName>
        <fullName evidence="1">Uncharacterized protein</fullName>
    </submittedName>
</protein>
<comment type="caution">
    <text evidence="1">The sequence shown here is derived from an EMBL/GenBank/DDBJ whole genome shotgun (WGS) entry which is preliminary data.</text>
</comment>
<evidence type="ECO:0000313" key="1">
    <source>
        <dbReference type="EMBL" id="KAG9395259.1"/>
    </source>
</evidence>
<keyword evidence="2" id="KW-1185">Reference proteome</keyword>
<accession>A0A8J6E0K9</accession>
<dbReference type="AlphaFoldDB" id="A0A8J6E0K9"/>
<evidence type="ECO:0000313" key="2">
    <source>
        <dbReference type="Proteomes" id="UP000717585"/>
    </source>
</evidence>
<dbReference type="Proteomes" id="UP000717585">
    <property type="component" value="Unassembled WGS sequence"/>
</dbReference>
<gene>
    <name evidence="1" type="ORF">J8273_0481</name>
</gene>
<name>A0A8J6E0K9_9EUKA</name>
<organism evidence="1 2">
    <name type="scientific">Carpediemonas membranifera</name>
    <dbReference type="NCBI Taxonomy" id="201153"/>
    <lineage>
        <taxon>Eukaryota</taxon>
        <taxon>Metamonada</taxon>
        <taxon>Carpediemonas-like organisms</taxon>
        <taxon>Carpediemonas</taxon>
    </lineage>
</organism>
<sequence>MIFICVGSIGGAFGLSLSRLILRNKVHYRHMFSEQGMPKLLFVNSSEETIQHVVKLPWKGKRPVILVANDPIVFSGNAEEAWPACKPHSDDLSSFPAYSWQGKYVISPKVLKEAASHWIQTVASLSDQSDGVLFASSMQDGAVGLIPGLINAIRAIPRFSYPAYLGAALLFDPLPGKQGAENASAFVKHVRRACDVVAVTDRDAVDGIDGWVHALMLVLTLELQDSRIPSLSKLVNDCPESLYKGEGVVPVKGPAGRLLQSTLRTIAG</sequence>
<proteinExistence type="predicted"/>
<reference evidence="1" key="1">
    <citation type="submission" date="2021-05" db="EMBL/GenBank/DDBJ databases">
        <title>A free-living protist that lacks canonical eukaryotic 1 DNA replication and segregation systems.</title>
        <authorList>
            <person name="Salas-Leiva D.E."/>
            <person name="Tromer E.C."/>
            <person name="Curtis B.A."/>
            <person name="Jerlstrom-Hultqvist J."/>
            <person name="Kolisko M."/>
            <person name="Yi Z."/>
            <person name="Salas-Leiva J.S."/>
            <person name="Gallot-Lavallee L."/>
            <person name="Kops G.J.P.L."/>
            <person name="Archibald J.M."/>
            <person name="Simpson A.G.B."/>
            <person name="Roger A.J."/>
        </authorList>
    </citation>
    <scope>NUCLEOTIDE SEQUENCE</scope>
    <source>
        <strain evidence="1">BICM</strain>
    </source>
</reference>
<dbReference type="EMBL" id="JAHDYR010000012">
    <property type="protein sequence ID" value="KAG9395259.1"/>
    <property type="molecule type" value="Genomic_DNA"/>
</dbReference>